<reference evidence="2" key="1">
    <citation type="journal article" date="2015" name="Nat. Genet.">
        <title>The genome and transcriptome of the zoonotic hookworm Ancylostoma ceylanicum identify infection-specific gene families.</title>
        <authorList>
            <person name="Schwarz E.M."/>
            <person name="Hu Y."/>
            <person name="Antoshechkin I."/>
            <person name="Miller M.M."/>
            <person name="Sternberg P.W."/>
            <person name="Aroian R.V."/>
        </authorList>
    </citation>
    <scope>NUCLEOTIDE SEQUENCE</scope>
    <source>
        <strain evidence="2">HY135</strain>
    </source>
</reference>
<dbReference type="AlphaFoldDB" id="A0A016TNP8"/>
<dbReference type="Proteomes" id="UP000024635">
    <property type="component" value="Unassembled WGS sequence"/>
</dbReference>
<organism evidence="1 2">
    <name type="scientific">Ancylostoma ceylanicum</name>
    <dbReference type="NCBI Taxonomy" id="53326"/>
    <lineage>
        <taxon>Eukaryota</taxon>
        <taxon>Metazoa</taxon>
        <taxon>Ecdysozoa</taxon>
        <taxon>Nematoda</taxon>
        <taxon>Chromadorea</taxon>
        <taxon>Rhabditida</taxon>
        <taxon>Rhabditina</taxon>
        <taxon>Rhabditomorpha</taxon>
        <taxon>Strongyloidea</taxon>
        <taxon>Ancylostomatidae</taxon>
        <taxon>Ancylostomatinae</taxon>
        <taxon>Ancylostoma</taxon>
    </lineage>
</organism>
<evidence type="ECO:0000313" key="1">
    <source>
        <dbReference type="EMBL" id="EYC04063.1"/>
    </source>
</evidence>
<sequence length="88" mass="10201">MYFKFQKGVENPEKYGVLWILEFSASRTRRSIPQWKQTEGTAWFSNTEIVVLSIISISILNFSPLPFCLRSGKLVHAKITFSPKSRVY</sequence>
<gene>
    <name evidence="1" type="primary">Acey_s0090.g2392</name>
    <name evidence="1" type="ORF">Y032_0090g2392</name>
</gene>
<keyword evidence="2" id="KW-1185">Reference proteome</keyword>
<accession>A0A016TNP8</accession>
<name>A0A016TNP8_9BILA</name>
<evidence type="ECO:0000313" key="2">
    <source>
        <dbReference type="Proteomes" id="UP000024635"/>
    </source>
</evidence>
<proteinExistence type="predicted"/>
<protein>
    <submittedName>
        <fullName evidence="1">Uncharacterized protein</fullName>
    </submittedName>
</protein>
<dbReference type="EMBL" id="JARK01001426">
    <property type="protein sequence ID" value="EYC04063.1"/>
    <property type="molecule type" value="Genomic_DNA"/>
</dbReference>
<comment type="caution">
    <text evidence="1">The sequence shown here is derived from an EMBL/GenBank/DDBJ whole genome shotgun (WGS) entry which is preliminary data.</text>
</comment>